<keyword evidence="3" id="KW-1185">Reference proteome</keyword>
<dbReference type="EnsemblPlants" id="Zm00001eb014100_T001">
    <property type="protein sequence ID" value="Zm00001eb014100_P001"/>
    <property type="gene ID" value="Zm00001eb014100"/>
</dbReference>
<evidence type="ECO:0000313" key="2">
    <source>
        <dbReference type="EnsemblPlants" id="Zm00001eb014100_P001"/>
    </source>
</evidence>
<evidence type="ECO:0000313" key="3">
    <source>
        <dbReference type="Proteomes" id="UP000007305"/>
    </source>
</evidence>
<reference evidence="2" key="2">
    <citation type="submission" date="2019-07" db="EMBL/GenBank/DDBJ databases">
        <authorList>
            <person name="Seetharam A."/>
            <person name="Woodhouse M."/>
            <person name="Cannon E."/>
        </authorList>
    </citation>
    <scope>NUCLEOTIDE SEQUENCE [LARGE SCALE GENOMIC DNA]</scope>
    <source>
        <strain evidence="2">cv. B73</strain>
    </source>
</reference>
<feature type="region of interest" description="Disordered" evidence="1">
    <location>
        <begin position="1"/>
        <end position="83"/>
    </location>
</feature>
<feature type="compositionally biased region" description="Basic and acidic residues" evidence="1">
    <location>
        <begin position="41"/>
        <end position="53"/>
    </location>
</feature>
<organism evidence="2 3">
    <name type="scientific">Zea mays</name>
    <name type="common">Maize</name>
    <dbReference type="NCBI Taxonomy" id="4577"/>
    <lineage>
        <taxon>Eukaryota</taxon>
        <taxon>Viridiplantae</taxon>
        <taxon>Streptophyta</taxon>
        <taxon>Embryophyta</taxon>
        <taxon>Tracheophyta</taxon>
        <taxon>Spermatophyta</taxon>
        <taxon>Magnoliopsida</taxon>
        <taxon>Liliopsida</taxon>
        <taxon>Poales</taxon>
        <taxon>Poaceae</taxon>
        <taxon>PACMAD clade</taxon>
        <taxon>Panicoideae</taxon>
        <taxon>Andropogonodae</taxon>
        <taxon>Andropogoneae</taxon>
        <taxon>Tripsacinae</taxon>
        <taxon>Zea</taxon>
    </lineage>
</organism>
<dbReference type="Gramene" id="Zm00001eb014100_T001">
    <property type="protein sequence ID" value="Zm00001eb014100_P001"/>
    <property type="gene ID" value="Zm00001eb014100"/>
</dbReference>
<feature type="compositionally biased region" description="Basic and acidic residues" evidence="1">
    <location>
        <begin position="1"/>
        <end position="11"/>
    </location>
</feature>
<accession>A0A804LIV2</accession>
<reference evidence="3" key="1">
    <citation type="submission" date="2015-12" db="EMBL/GenBank/DDBJ databases">
        <title>Update maize B73 reference genome by single molecule sequencing technologies.</title>
        <authorList>
            <consortium name="Maize Genome Sequencing Project"/>
            <person name="Ware D."/>
        </authorList>
    </citation>
    <scope>NUCLEOTIDE SEQUENCE [LARGE SCALE GENOMIC DNA]</scope>
    <source>
        <strain evidence="3">cv. B73</strain>
    </source>
</reference>
<protein>
    <submittedName>
        <fullName evidence="2">Uncharacterized protein</fullName>
    </submittedName>
</protein>
<sequence length="107" mass="11457">MAADKKPDRRATHSIALPRPGHRFLAPASPARRRPLLLRPHHQDAVQARDDVRPGLGRKQGELTDAVPVQAPPPPVCTSSTGSRRALLAGGGSARGVEKKRAGFHAR</sequence>
<reference evidence="2" key="3">
    <citation type="submission" date="2021-05" db="UniProtKB">
        <authorList>
            <consortium name="EnsemblPlants"/>
        </authorList>
    </citation>
    <scope>IDENTIFICATION</scope>
    <source>
        <strain evidence="2">cv. B73</strain>
    </source>
</reference>
<proteinExistence type="predicted"/>
<dbReference type="InParanoid" id="A0A804LIV2"/>
<name>A0A804LIV2_MAIZE</name>
<evidence type="ECO:0000256" key="1">
    <source>
        <dbReference type="SAM" id="MobiDB-lite"/>
    </source>
</evidence>
<dbReference type="Proteomes" id="UP000007305">
    <property type="component" value="Chromosome 1"/>
</dbReference>
<dbReference type="AlphaFoldDB" id="A0A804LIV2"/>
<feature type="compositionally biased region" description="Basic residues" evidence="1">
    <location>
        <begin position="31"/>
        <end position="40"/>
    </location>
</feature>